<evidence type="ECO:0000313" key="7">
    <source>
        <dbReference type="EMBL" id="GGG20360.1"/>
    </source>
</evidence>
<evidence type="ECO:0000259" key="6">
    <source>
        <dbReference type="SMART" id="SM00860"/>
    </source>
</evidence>
<proteinExistence type="predicted"/>
<keyword evidence="2 3" id="KW-0802">TPR repeat</keyword>
<evidence type="ECO:0000256" key="4">
    <source>
        <dbReference type="SAM" id="Coils"/>
    </source>
</evidence>
<protein>
    <recommendedName>
        <fullName evidence="6">Knr4/Smi1-like domain-containing protein</fullName>
    </recommendedName>
</protein>
<feature type="repeat" description="TPR" evidence="3">
    <location>
        <begin position="69"/>
        <end position="102"/>
    </location>
</feature>
<keyword evidence="1" id="KW-0677">Repeat</keyword>
<keyword evidence="8" id="KW-1185">Reference proteome</keyword>
<accession>A0ABQ1WA13</accession>
<dbReference type="Gene3D" id="1.25.40.10">
    <property type="entry name" value="Tetratricopeptide repeat domain"/>
    <property type="match status" value="1"/>
</dbReference>
<dbReference type="SMART" id="SM00860">
    <property type="entry name" value="SMI1_KNR4"/>
    <property type="match status" value="1"/>
</dbReference>
<dbReference type="InterPro" id="IPR037883">
    <property type="entry name" value="Knr4/Smi1-like_sf"/>
</dbReference>
<feature type="domain" description="Knr4/Smi1-like" evidence="6">
    <location>
        <begin position="170"/>
        <end position="308"/>
    </location>
</feature>
<dbReference type="InterPro" id="IPR013105">
    <property type="entry name" value="TPR_2"/>
</dbReference>
<evidence type="ECO:0000313" key="8">
    <source>
        <dbReference type="Proteomes" id="UP000608420"/>
    </source>
</evidence>
<dbReference type="Pfam" id="PF07719">
    <property type="entry name" value="TPR_2"/>
    <property type="match status" value="1"/>
</dbReference>
<dbReference type="SUPFAM" id="SSF48452">
    <property type="entry name" value="TPR-like"/>
    <property type="match status" value="1"/>
</dbReference>
<evidence type="ECO:0000256" key="1">
    <source>
        <dbReference type="ARBA" id="ARBA00022737"/>
    </source>
</evidence>
<dbReference type="SUPFAM" id="SSF160631">
    <property type="entry name" value="SMI1/KNR4-like"/>
    <property type="match status" value="1"/>
</dbReference>
<dbReference type="InterPro" id="IPR018958">
    <property type="entry name" value="Knr4/Smi1-like_dom"/>
</dbReference>
<comment type="caution">
    <text evidence="7">The sequence shown here is derived from an EMBL/GenBank/DDBJ whole genome shotgun (WGS) entry which is preliminary data.</text>
</comment>
<evidence type="ECO:0000256" key="2">
    <source>
        <dbReference type="ARBA" id="ARBA00022803"/>
    </source>
</evidence>
<dbReference type="EMBL" id="BMIW01000072">
    <property type="protein sequence ID" value="GGG20360.1"/>
    <property type="molecule type" value="Genomic_DNA"/>
</dbReference>
<reference evidence="8" key="1">
    <citation type="journal article" date="2019" name="Int. J. Syst. Evol. Microbiol.">
        <title>The Global Catalogue of Microorganisms (GCM) 10K type strain sequencing project: providing services to taxonomists for standard genome sequencing and annotation.</title>
        <authorList>
            <consortium name="The Broad Institute Genomics Platform"/>
            <consortium name="The Broad Institute Genome Sequencing Center for Infectious Disease"/>
            <person name="Wu L."/>
            <person name="Ma J."/>
        </authorList>
    </citation>
    <scope>NUCLEOTIDE SEQUENCE [LARGE SCALE GENOMIC DNA]</scope>
    <source>
        <strain evidence="8">CGMCC 1.15420</strain>
    </source>
</reference>
<dbReference type="Proteomes" id="UP000608420">
    <property type="component" value="Unassembled WGS sequence"/>
</dbReference>
<keyword evidence="4" id="KW-0175">Coiled coil</keyword>
<name>A0ABQ1WA13_9BACL</name>
<dbReference type="Pfam" id="PF14568">
    <property type="entry name" value="SUKH_6"/>
    <property type="match status" value="1"/>
</dbReference>
<dbReference type="InterPro" id="IPR011990">
    <property type="entry name" value="TPR-like_helical_dom_sf"/>
</dbReference>
<dbReference type="Gene3D" id="3.40.1580.10">
    <property type="entry name" value="SMI1/KNR4-like"/>
    <property type="match status" value="1"/>
</dbReference>
<dbReference type="SMART" id="SM00028">
    <property type="entry name" value="TPR"/>
    <property type="match status" value="2"/>
</dbReference>
<evidence type="ECO:0000256" key="5">
    <source>
        <dbReference type="SAM" id="MobiDB-lite"/>
    </source>
</evidence>
<dbReference type="PROSITE" id="PS50005">
    <property type="entry name" value="TPR"/>
    <property type="match status" value="1"/>
</dbReference>
<gene>
    <name evidence="7" type="ORF">GCM10010913_48230</name>
</gene>
<feature type="region of interest" description="Disordered" evidence="5">
    <location>
        <begin position="117"/>
        <end position="153"/>
    </location>
</feature>
<sequence length="317" mass="36064">MRDELEAKLNALHEEDQFEEIVNTIKDIPAEDRDYSLVSHLGRALNNLERYEEAIEQFLSVAEEGKDDALWHYRMGLAYYYLDRYEEARKEFELADKLEPDDEDTLEFLEWIASKTEQETAESVPAEPDPEPETETSPEPAMKPQPITDPEWSEFWNDSESALKEYVSDPVTDEQIASIEEGLVFKLPASYIRMMKLHNGGVPHNTKFPIGEKTSRGDNHITISGFFGIGRDKPKSLCGKQGSRYMIENWNYPEIGVVICDCPATGDAVMLDYRPSGNDGEPVVIYIDREADNKVIKLADHFEAFIQGLVKAEDSAD</sequence>
<feature type="coiled-coil region" evidence="4">
    <location>
        <begin position="41"/>
        <end position="68"/>
    </location>
</feature>
<dbReference type="InterPro" id="IPR019734">
    <property type="entry name" value="TPR_rpt"/>
</dbReference>
<organism evidence="7 8">
    <name type="scientific">Paenibacillus aceti</name>
    <dbReference type="NCBI Taxonomy" id="1820010"/>
    <lineage>
        <taxon>Bacteria</taxon>
        <taxon>Bacillati</taxon>
        <taxon>Bacillota</taxon>
        <taxon>Bacilli</taxon>
        <taxon>Bacillales</taxon>
        <taxon>Paenibacillaceae</taxon>
        <taxon>Paenibacillus</taxon>
    </lineage>
</organism>
<evidence type="ECO:0000256" key="3">
    <source>
        <dbReference type="PROSITE-ProRule" id="PRU00339"/>
    </source>
</evidence>